<evidence type="ECO:0000256" key="14">
    <source>
        <dbReference type="SAM" id="Phobius"/>
    </source>
</evidence>
<dbReference type="FunFam" id="3.30.160.60:FF:000912">
    <property type="entry name" value="Zinc finger protein 660"/>
    <property type="match status" value="1"/>
</dbReference>
<comment type="similarity">
    <text evidence="3">Belongs to the krueppel C2H2-type zinc-finger protein family.</text>
</comment>
<keyword evidence="4" id="KW-0479">Metal-binding</keyword>
<evidence type="ECO:0000256" key="11">
    <source>
        <dbReference type="ARBA" id="ARBA00023242"/>
    </source>
</evidence>
<feature type="transmembrane region" description="Helical" evidence="14">
    <location>
        <begin position="14"/>
        <end position="35"/>
    </location>
</feature>
<evidence type="ECO:0000256" key="12">
    <source>
        <dbReference type="PROSITE-ProRule" id="PRU00042"/>
    </source>
</evidence>
<accession>A0A8X7X838</accession>
<feature type="domain" description="C2H2-type" evidence="15">
    <location>
        <begin position="503"/>
        <end position="530"/>
    </location>
</feature>
<evidence type="ECO:0000256" key="13">
    <source>
        <dbReference type="SAM" id="MobiDB-lite"/>
    </source>
</evidence>
<dbReference type="FunFam" id="3.30.160.60:FF:002343">
    <property type="entry name" value="Zinc finger protein 33A"/>
    <property type="match status" value="1"/>
</dbReference>
<keyword evidence="8" id="KW-0805">Transcription regulation</keyword>
<keyword evidence="6 12" id="KW-0863">Zinc-finger</keyword>
<keyword evidence="14" id="KW-0472">Membrane</keyword>
<reference evidence="16 17" key="1">
    <citation type="journal article" date="2021" name="Cell">
        <title>Tracing the genetic footprints of vertebrate landing in non-teleost ray-finned fishes.</title>
        <authorList>
            <person name="Bi X."/>
            <person name="Wang K."/>
            <person name="Yang L."/>
            <person name="Pan H."/>
            <person name="Jiang H."/>
            <person name="Wei Q."/>
            <person name="Fang M."/>
            <person name="Yu H."/>
            <person name="Zhu C."/>
            <person name="Cai Y."/>
            <person name="He Y."/>
            <person name="Gan X."/>
            <person name="Zeng H."/>
            <person name="Yu D."/>
            <person name="Zhu Y."/>
            <person name="Jiang H."/>
            <person name="Qiu Q."/>
            <person name="Yang H."/>
            <person name="Zhang Y.E."/>
            <person name="Wang W."/>
            <person name="Zhu M."/>
            <person name="He S."/>
            <person name="Zhang G."/>
        </authorList>
    </citation>
    <scope>NUCLEOTIDE SEQUENCE [LARGE SCALE GENOMIC DNA]</scope>
    <source>
        <strain evidence="16">Bchr_013</strain>
    </source>
</reference>
<evidence type="ECO:0000256" key="5">
    <source>
        <dbReference type="ARBA" id="ARBA00022737"/>
    </source>
</evidence>
<feature type="domain" description="C2H2-type" evidence="15">
    <location>
        <begin position="531"/>
        <end position="558"/>
    </location>
</feature>
<dbReference type="InterPro" id="IPR036236">
    <property type="entry name" value="Znf_C2H2_sf"/>
</dbReference>
<keyword evidence="5" id="KW-0677">Repeat</keyword>
<sequence length="684" mass="78100">MLLSFFFLFYNEVFYYHVTSWIPSTLLLVILLYFIMRSLKFVFAILCSHTGPPDSTNLIAHSGLDTLDLCSQNVARGAGPGVLKIEERVTKQIYGDLKEEDTSVDIDGVSDDCVKQQSVDIRNEEEQLIFKMMVTGMEFLSATKNEEHVDEDLITDLTVKESHLGRTLEGNRSSSPQVCGSPDEPVNEKKLGIELEEKVSEEQAVKDLHTSDRNLKIFSERQHLLSYKGKKSHPCTECGKVFTMTSSLKYHQRVHTANFKLRQGIQSGKKTFKCSECGAFFMSWSQLKIHQGIHTGLEDRRPSEHPQFLADKEITIGPPGGIEVMVPSGLDTLAQYSWNIDRGAGPGVLRNEEGATEQIYRNVKEEDTPVDIARISEVCVKRMEILSASRHEECADEDLITDLKVKEKDLEWTLEGSLSSSQQMCVSGPVNEKKVGIELQVKASEVQAGEDQHISVELLQMPSERRHLKIKQKPHQCTECGKAFTMASSLKYHQRVHMGEKPYKCTECGKTFTVASRLKYHQGVHKGENKHQCIECGKTFSRATNLKAHKRVHTGEKPFQCTECGKTFRWAKYLRIHHRRHTGEKPYRCKECGKTFIRKANFKLHQGIHTGKKTFQCAECGVFFMWPSQLKIHRRTHTGFEGRRTSKFPQVLADKEVTIGKYFTLYLARKFKTEEEFMSWQWKA</sequence>
<feature type="non-terminal residue" evidence="16">
    <location>
        <position position="684"/>
    </location>
</feature>
<evidence type="ECO:0000256" key="7">
    <source>
        <dbReference type="ARBA" id="ARBA00022833"/>
    </source>
</evidence>
<dbReference type="PANTHER" id="PTHR23226">
    <property type="entry name" value="ZINC FINGER AND SCAN DOMAIN-CONTAINING"/>
    <property type="match status" value="1"/>
</dbReference>
<dbReference type="FunFam" id="3.30.160.60:FF:000188">
    <property type="entry name" value="Zinc finger protein 787"/>
    <property type="match status" value="1"/>
</dbReference>
<gene>
    <name evidence="16" type="primary">Znf585b_2</name>
    <name evidence="16" type="ORF">GTO96_0002213</name>
</gene>
<comment type="caution">
    <text evidence="16">The sequence shown here is derived from an EMBL/GenBank/DDBJ whole genome shotgun (WGS) entry which is preliminary data.</text>
</comment>
<feature type="non-terminal residue" evidence="16">
    <location>
        <position position="1"/>
    </location>
</feature>
<dbReference type="PANTHER" id="PTHR23226:SF379">
    <property type="entry name" value="C2H2-TYPE DOMAIN-CONTAINING PROTEIN"/>
    <property type="match status" value="1"/>
</dbReference>
<evidence type="ECO:0000256" key="4">
    <source>
        <dbReference type="ARBA" id="ARBA00022723"/>
    </source>
</evidence>
<dbReference type="FunFam" id="3.30.160.60:FF:001100">
    <property type="entry name" value="Zinc finger protein 184"/>
    <property type="match status" value="1"/>
</dbReference>
<feature type="domain" description="C2H2-type" evidence="15">
    <location>
        <begin position="587"/>
        <end position="614"/>
    </location>
</feature>
<name>A0A8X7X838_POLSE</name>
<comment type="subcellular location">
    <subcellularLocation>
        <location evidence="2">Nucleus</location>
    </subcellularLocation>
</comment>
<dbReference type="FunFam" id="3.30.160.60:FF:000671">
    <property type="entry name" value="Zinc finger protein 26"/>
    <property type="match status" value="2"/>
</dbReference>
<feature type="domain" description="C2H2-type" evidence="15">
    <location>
        <begin position="272"/>
        <end position="299"/>
    </location>
</feature>
<keyword evidence="10" id="KW-0804">Transcription</keyword>
<keyword evidence="17" id="KW-1185">Reference proteome</keyword>
<evidence type="ECO:0000256" key="1">
    <source>
        <dbReference type="ARBA" id="ARBA00003767"/>
    </source>
</evidence>
<keyword evidence="7" id="KW-0862">Zinc</keyword>
<dbReference type="FunFam" id="3.30.160.60:FF:000688">
    <property type="entry name" value="zinc finger protein 197 isoform X1"/>
    <property type="match status" value="1"/>
</dbReference>
<dbReference type="Gene3D" id="3.30.160.60">
    <property type="entry name" value="Classic Zinc Finger"/>
    <property type="match status" value="8"/>
</dbReference>
<dbReference type="Pfam" id="PF00096">
    <property type="entry name" value="zf-C2H2"/>
    <property type="match status" value="8"/>
</dbReference>
<proteinExistence type="inferred from homology"/>
<evidence type="ECO:0000313" key="17">
    <source>
        <dbReference type="Proteomes" id="UP000886611"/>
    </source>
</evidence>
<organism evidence="16 17">
    <name type="scientific">Polypterus senegalus</name>
    <name type="common">Senegal bichir</name>
    <dbReference type="NCBI Taxonomy" id="55291"/>
    <lineage>
        <taxon>Eukaryota</taxon>
        <taxon>Metazoa</taxon>
        <taxon>Chordata</taxon>
        <taxon>Craniata</taxon>
        <taxon>Vertebrata</taxon>
        <taxon>Euteleostomi</taxon>
        <taxon>Actinopterygii</taxon>
        <taxon>Polypteriformes</taxon>
        <taxon>Polypteridae</taxon>
        <taxon>Polypterus</taxon>
    </lineage>
</organism>
<dbReference type="GO" id="GO:0000981">
    <property type="term" value="F:DNA-binding transcription factor activity, RNA polymerase II-specific"/>
    <property type="evidence" value="ECO:0007669"/>
    <property type="project" value="TreeGrafter"/>
</dbReference>
<dbReference type="EMBL" id="JAATIS010003638">
    <property type="protein sequence ID" value="KAG2464030.1"/>
    <property type="molecule type" value="Genomic_DNA"/>
</dbReference>
<protein>
    <submittedName>
        <fullName evidence="16">Z585B protein</fullName>
    </submittedName>
</protein>
<feature type="region of interest" description="Disordered" evidence="13">
    <location>
        <begin position="166"/>
        <end position="186"/>
    </location>
</feature>
<keyword evidence="11" id="KW-0539">Nucleus</keyword>
<keyword evidence="9" id="KW-0238">DNA-binding</keyword>
<feature type="domain" description="C2H2-type" evidence="15">
    <location>
        <begin position="559"/>
        <end position="586"/>
    </location>
</feature>
<dbReference type="GO" id="GO:0000978">
    <property type="term" value="F:RNA polymerase II cis-regulatory region sequence-specific DNA binding"/>
    <property type="evidence" value="ECO:0007669"/>
    <property type="project" value="TreeGrafter"/>
</dbReference>
<feature type="domain" description="C2H2-type" evidence="15">
    <location>
        <begin position="233"/>
        <end position="260"/>
    </location>
</feature>
<evidence type="ECO:0000256" key="2">
    <source>
        <dbReference type="ARBA" id="ARBA00004123"/>
    </source>
</evidence>
<evidence type="ECO:0000313" key="16">
    <source>
        <dbReference type="EMBL" id="KAG2464030.1"/>
    </source>
</evidence>
<evidence type="ECO:0000256" key="3">
    <source>
        <dbReference type="ARBA" id="ARBA00006991"/>
    </source>
</evidence>
<dbReference type="FunFam" id="3.30.160.60:FF:001684">
    <property type="entry name" value="zinc finger protein 33B-like"/>
    <property type="match status" value="1"/>
</dbReference>
<dbReference type="Proteomes" id="UP000886611">
    <property type="component" value="Unassembled WGS sequence"/>
</dbReference>
<evidence type="ECO:0000256" key="8">
    <source>
        <dbReference type="ARBA" id="ARBA00023015"/>
    </source>
</evidence>
<evidence type="ECO:0000256" key="9">
    <source>
        <dbReference type="ARBA" id="ARBA00023125"/>
    </source>
</evidence>
<keyword evidence="14" id="KW-0812">Transmembrane</keyword>
<keyword evidence="14" id="KW-1133">Transmembrane helix</keyword>
<feature type="domain" description="C2H2-type" evidence="15">
    <location>
        <begin position="615"/>
        <end position="642"/>
    </location>
</feature>
<comment type="function">
    <text evidence="1">May be involved in transcriptional regulation.</text>
</comment>
<feature type="domain" description="C2H2-type" evidence="15">
    <location>
        <begin position="475"/>
        <end position="502"/>
    </location>
</feature>
<evidence type="ECO:0000256" key="10">
    <source>
        <dbReference type="ARBA" id="ARBA00023163"/>
    </source>
</evidence>
<evidence type="ECO:0000259" key="15">
    <source>
        <dbReference type="PROSITE" id="PS50157"/>
    </source>
</evidence>
<dbReference type="InterPro" id="IPR013087">
    <property type="entry name" value="Znf_C2H2_type"/>
</dbReference>
<evidence type="ECO:0000256" key="6">
    <source>
        <dbReference type="ARBA" id="ARBA00022771"/>
    </source>
</evidence>
<dbReference type="PROSITE" id="PS00028">
    <property type="entry name" value="ZINC_FINGER_C2H2_1"/>
    <property type="match status" value="8"/>
</dbReference>
<dbReference type="SUPFAM" id="SSF57667">
    <property type="entry name" value="beta-beta-alpha zinc fingers"/>
    <property type="match status" value="5"/>
</dbReference>
<dbReference type="AlphaFoldDB" id="A0A8X7X838"/>
<dbReference type="GO" id="GO:0005634">
    <property type="term" value="C:nucleus"/>
    <property type="evidence" value="ECO:0007669"/>
    <property type="project" value="UniProtKB-SubCell"/>
</dbReference>
<dbReference type="SMART" id="SM00355">
    <property type="entry name" value="ZnF_C2H2"/>
    <property type="match status" value="8"/>
</dbReference>
<dbReference type="PROSITE" id="PS50157">
    <property type="entry name" value="ZINC_FINGER_C2H2_2"/>
    <property type="match status" value="8"/>
</dbReference>
<dbReference type="GO" id="GO:0008270">
    <property type="term" value="F:zinc ion binding"/>
    <property type="evidence" value="ECO:0007669"/>
    <property type="project" value="UniProtKB-KW"/>
</dbReference>